<dbReference type="PANTHER" id="PTHR10543:SF24">
    <property type="entry name" value="CAROTENOID ISOMEROOXYGENASE"/>
    <property type="match status" value="1"/>
</dbReference>
<dbReference type="AlphaFoldDB" id="A0A482WEH2"/>
<evidence type="ECO:0000256" key="5">
    <source>
        <dbReference type="PIRSR" id="PIRSR604294-1"/>
    </source>
</evidence>
<dbReference type="EMBL" id="QKKF02037815">
    <property type="protein sequence ID" value="RZF31954.1"/>
    <property type="molecule type" value="Genomic_DNA"/>
</dbReference>
<sequence>MFCSSILFVNRRRLPKQSNSIIFENDETEPKIVHGFIQNSLKLKDPDKVDRKVKKRKSPWIVLRLHNMKRKTVGIFKKFKIGSKRRGSTKTCGDSDSGSSNNYSDIHSVSRTCSVEELFSGDSSLRNSCTLLRKDWKTLADPLRLDLLGTDYQDDVSMDWSKDSVFGPDSDQEEEFFSAIGTRSESPSSNFGQYTPSKSCSSCPEDGKLKDDAEFCFEGVKLFLAHGYKPAELLELGCSARDLLSAGCHVEELIEAGCSVQDLLESGCKVHSILRALNEKGALSTPVDIQSLVWNNSKIEELLLQSPGAREKLICRKEKGEDLYPACDVSVWFRTCRKEITEPLEGVVTGKVPDWIQGSLLRNGPGSLEVGEDKFQHLFDGSALIHRFEIKNGKVTYQCKFLETNTYKKNKAAQRIVVTEFGTAGVPDPCKSIFDRFSVLFNPGEMSDNAMISIYPFGDELYAFAETSVIHRIDAETLDTLERVNISEHVNVVNHTSHPHVMDDGTVYNVGVGLNFCGPCFNIVKFPAPSLLANGKTPFDQAEVVGSVSARWKFNPSYMHTFGITENYFIIVEQPLSISFATMISRHVQNKPMAPCLKWKKNEKTVIHLIDRRTGKPVKEYFADPFFFLHIINQYEENGFLILDICCYRDASMLDCMYIQALQDASRNVDYCEMFRGRPLRFVLPLSIPFNYKSWGTNLVTLAGTTASAYVFLDKTVFVCPEMLCNLGCETPRINYEKYMGKPYRYFYAISSDVDMENPGTLIKVDTKTKTCLTWCEDHIFPSEPVFVPSPSSQSEDDGVVLSSLLWTRGFDNKVGLLVLDAKTWTELGRATFITPTPVPKCLHGWFKPYRNKAL</sequence>
<gene>
    <name evidence="6" type="ORF">LSTR_LSTR012424</name>
</gene>
<feature type="binding site" evidence="5">
    <location>
        <position position="498"/>
    </location>
    <ligand>
        <name>Fe cation</name>
        <dbReference type="ChEBI" id="CHEBI:24875"/>
        <note>catalytic</note>
    </ligand>
</feature>
<evidence type="ECO:0000313" key="7">
    <source>
        <dbReference type="Proteomes" id="UP000291343"/>
    </source>
</evidence>
<accession>A0A482WEH2</accession>
<dbReference type="OrthoDB" id="1069523at2759"/>
<dbReference type="FunCoup" id="A0A482WEH2">
    <property type="interactions" value="3"/>
</dbReference>
<dbReference type="PANTHER" id="PTHR10543">
    <property type="entry name" value="BETA-CAROTENE DIOXYGENASE"/>
    <property type="match status" value="1"/>
</dbReference>
<dbReference type="InParanoid" id="A0A482WEH2"/>
<dbReference type="Pfam" id="PF03055">
    <property type="entry name" value="RPE65"/>
    <property type="match status" value="1"/>
</dbReference>
<dbReference type="InterPro" id="IPR004294">
    <property type="entry name" value="Carotenoid_Oase"/>
</dbReference>
<dbReference type="GO" id="GO:0046872">
    <property type="term" value="F:metal ion binding"/>
    <property type="evidence" value="ECO:0007669"/>
    <property type="project" value="UniProtKB-KW"/>
</dbReference>
<feature type="binding site" evidence="5">
    <location>
        <position position="560"/>
    </location>
    <ligand>
        <name>Fe cation</name>
        <dbReference type="ChEBI" id="CHEBI:24875"/>
        <note>catalytic</note>
    </ligand>
</feature>
<organism evidence="6 7">
    <name type="scientific">Laodelphax striatellus</name>
    <name type="common">Small brown planthopper</name>
    <name type="synonym">Delphax striatella</name>
    <dbReference type="NCBI Taxonomy" id="195883"/>
    <lineage>
        <taxon>Eukaryota</taxon>
        <taxon>Metazoa</taxon>
        <taxon>Ecdysozoa</taxon>
        <taxon>Arthropoda</taxon>
        <taxon>Hexapoda</taxon>
        <taxon>Insecta</taxon>
        <taxon>Pterygota</taxon>
        <taxon>Neoptera</taxon>
        <taxon>Paraneoptera</taxon>
        <taxon>Hemiptera</taxon>
        <taxon>Auchenorrhyncha</taxon>
        <taxon>Fulgoroidea</taxon>
        <taxon>Delphacidae</taxon>
        <taxon>Criomorphinae</taxon>
        <taxon>Laodelphax</taxon>
    </lineage>
</organism>
<dbReference type="SUPFAM" id="SSF50998">
    <property type="entry name" value="Quinoprotein alcohol dehydrogenase-like"/>
    <property type="match status" value="1"/>
</dbReference>
<dbReference type="InterPro" id="IPR011047">
    <property type="entry name" value="Quinoprotein_ADH-like_sf"/>
</dbReference>
<name>A0A482WEH2_LAOST</name>
<dbReference type="SMR" id="A0A482WEH2"/>
<keyword evidence="3" id="KW-0560">Oxidoreductase</keyword>
<evidence type="ECO:0000256" key="2">
    <source>
        <dbReference type="ARBA" id="ARBA00022723"/>
    </source>
</evidence>
<keyword evidence="4 5" id="KW-0408">Iron</keyword>
<reference evidence="6 7" key="1">
    <citation type="journal article" date="2017" name="Gigascience">
        <title>Genome sequence of the small brown planthopper, Laodelphax striatellus.</title>
        <authorList>
            <person name="Zhu J."/>
            <person name="Jiang F."/>
            <person name="Wang X."/>
            <person name="Yang P."/>
            <person name="Bao Y."/>
            <person name="Zhao W."/>
            <person name="Wang W."/>
            <person name="Lu H."/>
            <person name="Wang Q."/>
            <person name="Cui N."/>
            <person name="Li J."/>
            <person name="Chen X."/>
            <person name="Luo L."/>
            <person name="Yu J."/>
            <person name="Kang L."/>
            <person name="Cui F."/>
        </authorList>
    </citation>
    <scope>NUCLEOTIDE SEQUENCE [LARGE SCALE GENOMIC DNA]</scope>
    <source>
        <strain evidence="6">Lst14</strain>
    </source>
</reference>
<dbReference type="GO" id="GO:0016121">
    <property type="term" value="P:carotene catabolic process"/>
    <property type="evidence" value="ECO:0007669"/>
    <property type="project" value="TreeGrafter"/>
</dbReference>
<dbReference type="STRING" id="195883.A0A482WEH2"/>
<dbReference type="GO" id="GO:0003834">
    <property type="term" value="F:beta-carotene 15,15'-dioxygenase activity"/>
    <property type="evidence" value="ECO:0007669"/>
    <property type="project" value="TreeGrafter"/>
</dbReference>
<dbReference type="Proteomes" id="UP000291343">
    <property type="component" value="Unassembled WGS sequence"/>
</dbReference>
<comment type="cofactor">
    <cofactor evidence="5">
        <name>Fe(2+)</name>
        <dbReference type="ChEBI" id="CHEBI:29033"/>
    </cofactor>
    <text evidence="5">Binds 1 Fe(2+) ion per subunit.</text>
</comment>
<evidence type="ECO:0000256" key="4">
    <source>
        <dbReference type="ARBA" id="ARBA00023004"/>
    </source>
</evidence>
<evidence type="ECO:0000256" key="1">
    <source>
        <dbReference type="ARBA" id="ARBA00006787"/>
    </source>
</evidence>
<dbReference type="GO" id="GO:0010436">
    <property type="term" value="F:carotenoid dioxygenase activity"/>
    <property type="evidence" value="ECO:0007669"/>
    <property type="project" value="TreeGrafter"/>
</dbReference>
<evidence type="ECO:0000313" key="6">
    <source>
        <dbReference type="EMBL" id="RZF31954.1"/>
    </source>
</evidence>
<feature type="binding site" evidence="5">
    <location>
        <position position="630"/>
    </location>
    <ligand>
        <name>Fe cation</name>
        <dbReference type="ChEBI" id="CHEBI:24875"/>
        <note>catalytic</note>
    </ligand>
</feature>
<dbReference type="GO" id="GO:0042574">
    <property type="term" value="P:retinal metabolic process"/>
    <property type="evidence" value="ECO:0007669"/>
    <property type="project" value="TreeGrafter"/>
</dbReference>
<proteinExistence type="inferred from homology"/>
<keyword evidence="7" id="KW-1185">Reference proteome</keyword>
<feature type="binding site" evidence="5">
    <location>
        <position position="844"/>
    </location>
    <ligand>
        <name>Fe cation</name>
        <dbReference type="ChEBI" id="CHEBI:24875"/>
        <note>catalytic</note>
    </ligand>
</feature>
<protein>
    <submittedName>
        <fullName evidence="6">Uncharacterized protein</fullName>
    </submittedName>
</protein>
<keyword evidence="2 5" id="KW-0479">Metal-binding</keyword>
<evidence type="ECO:0000256" key="3">
    <source>
        <dbReference type="ARBA" id="ARBA00023002"/>
    </source>
</evidence>
<comment type="caution">
    <text evidence="6">The sequence shown here is derived from an EMBL/GenBank/DDBJ whole genome shotgun (WGS) entry which is preliminary data.</text>
</comment>
<comment type="similarity">
    <text evidence="1">Belongs to the carotenoid oxygenase family.</text>
</comment>